<evidence type="ECO:0000313" key="2">
    <source>
        <dbReference type="Proteomes" id="UP000234329"/>
    </source>
</evidence>
<comment type="caution">
    <text evidence="1">The sequence shown here is derived from an EMBL/GenBank/DDBJ whole genome shotgun (WGS) entry which is preliminary data.</text>
</comment>
<dbReference type="NCBIfam" id="NF040699">
    <property type="entry name" value="VPA1262_fam"/>
    <property type="match status" value="1"/>
</dbReference>
<reference evidence="1 2" key="1">
    <citation type="submission" date="2017-03" db="EMBL/GenBank/DDBJ databases">
        <title>Draft genime sequence of the acidophilic sulfur-oxidizing bacterium Acidithiobacillus sp. SH, isolated from seawater.</title>
        <authorList>
            <person name="Sharmin S."/>
            <person name="Tokuhisa M."/>
            <person name="Kanao T."/>
            <person name="Kamimura K."/>
        </authorList>
    </citation>
    <scope>NUCLEOTIDE SEQUENCE [LARGE SCALE GENOMIC DNA]</scope>
    <source>
        <strain evidence="1 2">SH</strain>
    </source>
</reference>
<dbReference type="NCBIfam" id="NF040700">
    <property type="entry name" value="VPA1262_N_dom"/>
    <property type="match status" value="1"/>
</dbReference>
<protein>
    <submittedName>
        <fullName evidence="1">Uncharacterized protein</fullName>
    </submittedName>
</protein>
<sequence length="1121" mass="126974">MNLKVHQECNTTLDDLLNDGRLARLFSKDARHCALQLWILQVKSGQSIENRVVYARLLPYSHSSDRWSSTEDDNFDTFGQFKAQVIRLNLYLKSDYCVDLLRQLSVGRTISEISEELKFLLSDQLKARFGAIALAADDLVYRPVAYLLNRDAHDRHSLSSPHGGAGAFSASITQTDKGALFRLNQDYDVAMTVSVVKHLNADTGLDFGGGDAARFGDLELLVFPALDDQERRLLSVIWTDARRALVARFNPMQVPHFSGFQFRLSIANDSQIVYSSIATAERNAEDVFECRFDLGTELRARTDSTELEIFGFQDEHSREGTLCCRWRIGYIREANLQFNVVVGHGSSPVKFDWLEKATRPSESDRVKAALTINRGNPGFTNRIGRREADPWVPANRDLVALFARLHPQKSEGRFFLRWSQGDGEGRLQFVEWFKELLAKYQQHQMVVFDPYFEDAGLGLLLLCAAPEADYILFTSLPKPATEGRPMRRKSGRSGQKRINNLLANCGQNRHLLNSIKLRICGLKEGRLHDRYILIMGPDGLPVAGFNLSNSFQKAAENYPLLVTPIPADTLLKVEQYKSELLQEAATMPPEGESGNPSMRLLFDSTASPTAPRRYEPLRFLEKAQAGDVLSVWIGEPSLQGLSGDPLKDRMAVLELLKDGSLALPETAGLRNCLNQQAGDFSDFRATWEVLGEVLAHSRFGDYRFHELESERDFLEFLARFLDASFNRVHDEVDKELAVTDARLFREPVETLLYSSYHPHHLFHPTKYAALTWSEYFTIKFLWWYAPDALLAIAEAQMPRVPMEPQGSDAVRLSLLSQIVSDISLSVQFDINEEQRDRLVRSGNGLLQWMGLNAIEMLLEKPGGLARVLQLAAGFTYPERVRALGWLVHHAAGNAKKTEIYNGLVAALHEALPATIPADELRRLVDSMRGHMRQLAWTEPWLFLDVVLPLLQNDRAKFDDACEIWVQELAGMLEPQLKDRAHLFDQTREGQTTNITAFLFANSSPERQQASLKSLQEILKRQRRIVQQPLASTSNWTRWDSALKVSLWILAFSKWGEYYLPQRNMTDCELERLSRDARELATVRPMVEWRSEVAGKPGQLAAFLDQVEDLLASSDESKSKLQ</sequence>
<organism evidence="1 2">
    <name type="scientific">Acidithiobacillus marinus</name>
    <dbReference type="NCBI Taxonomy" id="187490"/>
    <lineage>
        <taxon>Bacteria</taxon>
        <taxon>Pseudomonadati</taxon>
        <taxon>Pseudomonadota</taxon>
        <taxon>Acidithiobacillia</taxon>
        <taxon>Acidithiobacillales</taxon>
        <taxon>Acidithiobacillaceae</taxon>
        <taxon>Acidithiobacillus</taxon>
    </lineage>
</organism>
<gene>
    <name evidence="1" type="ORF">B1757_13050</name>
</gene>
<accession>A0A2I1DIV3</accession>
<dbReference type="OrthoDB" id="8428218at2"/>
<proteinExistence type="predicted"/>
<evidence type="ECO:0000313" key="1">
    <source>
        <dbReference type="EMBL" id="PKY09809.1"/>
    </source>
</evidence>
<name>A0A2I1DIV3_9PROT</name>
<dbReference type="AlphaFoldDB" id="A0A2I1DIV3"/>
<dbReference type="InParanoid" id="A0A2I1DIV3"/>
<dbReference type="EMBL" id="MXAV01000049">
    <property type="protein sequence ID" value="PKY09809.1"/>
    <property type="molecule type" value="Genomic_DNA"/>
</dbReference>
<dbReference type="Proteomes" id="UP000234329">
    <property type="component" value="Unassembled WGS sequence"/>
</dbReference>
<keyword evidence="2" id="KW-1185">Reference proteome</keyword>